<organism evidence="3 4">
    <name type="scientific">Solilutibacter pythonis</name>
    <dbReference type="NCBI Taxonomy" id="2483112"/>
    <lineage>
        <taxon>Bacteria</taxon>
        <taxon>Pseudomonadati</taxon>
        <taxon>Pseudomonadota</taxon>
        <taxon>Gammaproteobacteria</taxon>
        <taxon>Lysobacterales</taxon>
        <taxon>Lysobacteraceae</taxon>
        <taxon>Solilutibacter</taxon>
    </lineage>
</organism>
<sequence>MSAEIISSALAACGEWLAGDDDAWLFCGPRAMTRGRFRRRVAALAGRLPEAPSVINLCEHRDHFLLAFCAALVRGQVTLLPPSRAADAVAEVAARHPGCSRLADLDGIDCDLRVDRVAAAESGIDTPPRALADARLAMIGFTSGSTGAPSAHPKTWGALRHTDAANQRWLQVLCGGGGNVVATVPPQHMYGLELSVLLPLLGPFAVHPGRPFFPQDVAKALAECAEPRLLVTTPLHLHALVESGVELPPLAGIVSATAPLTPALAEAAEARFATELHEVFGATEVCVFAYRRSTQTSRWRLLDEVRLSPRPGGTLIARPSLPSPVLLADLLELVDDGNGFELRGRHADLLEIAGKRASMADLTRRLQAIPGVRDAAMLQLDADAAGVRRLVAVVAADASLANADILAAMRRVADPVFLPRRIVRVDALPRNETGKLPRQALLALVERG</sequence>
<dbReference type="Gene3D" id="3.40.50.12780">
    <property type="entry name" value="N-terminal domain of ligase-like"/>
    <property type="match status" value="1"/>
</dbReference>
<comment type="caution">
    <text evidence="3">The sequence shown here is derived from an EMBL/GenBank/DDBJ whole genome shotgun (WGS) entry which is preliminary data.</text>
</comment>
<dbReference type="InterPro" id="IPR042099">
    <property type="entry name" value="ANL_N_sf"/>
</dbReference>
<reference evidence="3 4" key="1">
    <citation type="submission" date="2018-10" db="EMBL/GenBank/DDBJ databases">
        <title>Proposal of Lysobacter pythonis sp. nov. isolated from royal pythons (Python regius).</title>
        <authorList>
            <person name="Hans-Juergen B."/>
            <person name="Huptas C."/>
            <person name="Sandra B."/>
            <person name="Igor L."/>
            <person name="Joachim S."/>
            <person name="Siegfried S."/>
            <person name="Mareike W."/>
            <person name="Peter K."/>
        </authorList>
    </citation>
    <scope>NUCLEOTIDE SEQUENCE [LARGE SCALE GENOMIC DNA]</scope>
    <source>
        <strain evidence="3 4">4284/11</strain>
    </source>
</reference>
<gene>
    <name evidence="3" type="ORF">EBB59_03535</name>
</gene>
<dbReference type="OrthoDB" id="9787658at2"/>
<dbReference type="Gene3D" id="3.30.300.30">
    <property type="match status" value="1"/>
</dbReference>
<dbReference type="InterPro" id="IPR000873">
    <property type="entry name" value="AMP-dep_synth/lig_dom"/>
</dbReference>
<dbReference type="PANTHER" id="PTHR43767:SF8">
    <property type="entry name" value="LONG-CHAIN-FATTY-ACID--COA LIGASE"/>
    <property type="match status" value="1"/>
</dbReference>
<dbReference type="AlphaFoldDB" id="A0A3M2HVH8"/>
<dbReference type="InterPro" id="IPR045851">
    <property type="entry name" value="AMP-bd_C_sf"/>
</dbReference>
<evidence type="ECO:0000256" key="1">
    <source>
        <dbReference type="ARBA" id="ARBA00022598"/>
    </source>
</evidence>
<dbReference type="GO" id="GO:0016874">
    <property type="term" value="F:ligase activity"/>
    <property type="evidence" value="ECO:0007669"/>
    <property type="project" value="UniProtKB-KW"/>
</dbReference>
<protein>
    <submittedName>
        <fullName evidence="3">AMP-ligase</fullName>
    </submittedName>
</protein>
<accession>A0A3M2HVH8</accession>
<proteinExistence type="predicted"/>
<dbReference type="InterPro" id="IPR050237">
    <property type="entry name" value="ATP-dep_AMP-bd_enzyme"/>
</dbReference>
<dbReference type="SUPFAM" id="SSF56801">
    <property type="entry name" value="Acetyl-CoA synthetase-like"/>
    <property type="match status" value="1"/>
</dbReference>
<keyword evidence="4" id="KW-1185">Reference proteome</keyword>
<evidence type="ECO:0000313" key="3">
    <source>
        <dbReference type="EMBL" id="RMH93736.1"/>
    </source>
</evidence>
<dbReference type="RefSeq" id="WP_122100779.1">
    <property type="nucleotide sequence ID" value="NZ_RFLY01000004.1"/>
</dbReference>
<evidence type="ECO:0000259" key="2">
    <source>
        <dbReference type="Pfam" id="PF00501"/>
    </source>
</evidence>
<dbReference type="Proteomes" id="UP000275012">
    <property type="component" value="Unassembled WGS sequence"/>
</dbReference>
<dbReference type="PANTHER" id="PTHR43767">
    <property type="entry name" value="LONG-CHAIN-FATTY-ACID--COA LIGASE"/>
    <property type="match status" value="1"/>
</dbReference>
<dbReference type="EMBL" id="RFLY01000004">
    <property type="protein sequence ID" value="RMH93736.1"/>
    <property type="molecule type" value="Genomic_DNA"/>
</dbReference>
<feature type="domain" description="AMP-dependent synthetase/ligase" evidence="2">
    <location>
        <begin position="95"/>
        <end position="298"/>
    </location>
</feature>
<evidence type="ECO:0000313" key="4">
    <source>
        <dbReference type="Proteomes" id="UP000275012"/>
    </source>
</evidence>
<dbReference type="Pfam" id="PF00501">
    <property type="entry name" value="AMP-binding"/>
    <property type="match status" value="1"/>
</dbReference>
<name>A0A3M2HVH8_9GAMM</name>
<keyword evidence="1 3" id="KW-0436">Ligase</keyword>